<evidence type="ECO:0000313" key="1">
    <source>
        <dbReference type="EMBL" id="CAG6785419.1"/>
    </source>
</evidence>
<protein>
    <submittedName>
        <fullName evidence="1">Uncharacterized protein</fullName>
    </submittedName>
</protein>
<dbReference type="EMBL" id="HBUF01643608">
    <property type="protein sequence ID" value="CAG6785419.1"/>
    <property type="molecule type" value="Transcribed_RNA"/>
</dbReference>
<proteinExistence type="predicted"/>
<dbReference type="AlphaFoldDB" id="A0A8D9BHG9"/>
<organism evidence="1">
    <name type="scientific">Cacopsylla melanoneura</name>
    <dbReference type="NCBI Taxonomy" id="428564"/>
    <lineage>
        <taxon>Eukaryota</taxon>
        <taxon>Metazoa</taxon>
        <taxon>Ecdysozoa</taxon>
        <taxon>Arthropoda</taxon>
        <taxon>Hexapoda</taxon>
        <taxon>Insecta</taxon>
        <taxon>Pterygota</taxon>
        <taxon>Neoptera</taxon>
        <taxon>Paraneoptera</taxon>
        <taxon>Hemiptera</taxon>
        <taxon>Sternorrhyncha</taxon>
        <taxon>Psylloidea</taxon>
        <taxon>Psyllidae</taxon>
        <taxon>Psyllinae</taxon>
        <taxon>Cacopsylla</taxon>
    </lineage>
</organism>
<dbReference type="EMBL" id="HBUF01643607">
    <property type="protein sequence ID" value="CAG6785418.1"/>
    <property type="molecule type" value="Transcribed_RNA"/>
</dbReference>
<accession>A0A8D9BHG9</accession>
<reference evidence="1" key="1">
    <citation type="submission" date="2021-05" db="EMBL/GenBank/DDBJ databases">
        <authorList>
            <person name="Alioto T."/>
            <person name="Alioto T."/>
            <person name="Gomez Garrido J."/>
        </authorList>
    </citation>
    <scope>NUCLEOTIDE SEQUENCE</scope>
</reference>
<name>A0A8D9BHG9_9HEMI</name>
<sequence>MLRGNIVNISVGCRIHKIILNTSTLCRTNIINSYITISTLIHYYTYTHTLLYLHSYITIPSLGLTPLGLKPLGRTPLFRISSEIMSNHRFLGHLLDFVKS</sequence>